<dbReference type="EC" id="5.1.3.2" evidence="5"/>
<evidence type="ECO:0000256" key="6">
    <source>
        <dbReference type="ARBA" id="ARBA00018569"/>
    </source>
</evidence>
<accession>A0A4Q9V044</accession>
<comment type="similarity">
    <text evidence="4">Belongs to the NAD(P)-dependent epimerase/dehydratase family.</text>
</comment>
<keyword evidence="7" id="KW-0520">NAD</keyword>
<dbReference type="UniPathway" id="UPA00214"/>
<evidence type="ECO:0000256" key="11">
    <source>
        <dbReference type="ARBA" id="ARBA00033067"/>
    </source>
</evidence>
<evidence type="ECO:0000256" key="7">
    <source>
        <dbReference type="ARBA" id="ARBA00023027"/>
    </source>
</evidence>
<keyword evidence="8 13" id="KW-0413">Isomerase</keyword>
<reference evidence="13 14" key="1">
    <citation type="submission" date="2019-02" db="EMBL/GenBank/DDBJ databases">
        <title>Arcanobacterium bovis sp. nov., isolated from the milk of a cow with mastitis.</title>
        <authorList>
            <person name="Sammra O."/>
            <person name="Foster G."/>
            <person name="Hassan A."/>
            <person name="Alssahen M."/>
            <person name="Laemmler C."/>
            <person name="Borowiak M."/>
            <person name="Malorny B."/>
            <person name="Abdulmawjood A."/>
        </authorList>
    </citation>
    <scope>NUCLEOTIDE SEQUENCE [LARGE SCALE GENOMIC DNA]</scope>
    <source>
        <strain evidence="13 14">C605018/01/1</strain>
    </source>
</reference>
<dbReference type="GO" id="GO:0033499">
    <property type="term" value="P:galactose catabolic process via UDP-galactose, Leloir pathway"/>
    <property type="evidence" value="ECO:0007669"/>
    <property type="project" value="TreeGrafter"/>
</dbReference>
<dbReference type="OrthoDB" id="9801785at2"/>
<evidence type="ECO:0000256" key="5">
    <source>
        <dbReference type="ARBA" id="ARBA00013189"/>
    </source>
</evidence>
<evidence type="ECO:0000256" key="3">
    <source>
        <dbReference type="ARBA" id="ARBA00004947"/>
    </source>
</evidence>
<comment type="catalytic activity">
    <reaction evidence="1">
        <text>UDP-alpha-D-glucose = UDP-alpha-D-galactose</text>
        <dbReference type="Rhea" id="RHEA:22168"/>
        <dbReference type="ChEBI" id="CHEBI:58885"/>
        <dbReference type="ChEBI" id="CHEBI:66914"/>
        <dbReference type="EC" id="5.1.3.2"/>
    </reaction>
</comment>
<evidence type="ECO:0000313" key="14">
    <source>
        <dbReference type="Proteomes" id="UP000293036"/>
    </source>
</evidence>
<sequence length="320" mass="34706">MAWLVTGGAGYIGAHVVRAFHDAGIDTVVYDDLSTGLRQFVPDGTAFVEGSILDEDLLAKVFETYEITGVMSIAGYKYAGESVKRPLHTYNQNVTGLVSLLSAMHDAGVHNYVFSSSASVYGTPQVDIVTEDCPLSPESPYGQTKFIGEWLAADMKAIDPQWRYTNLRYFNVVGSAGTDVYDRSPHNLFPIVFDRLLAGKTPQINGNDYPTPDGTCVRDYIHVADLAVSHVAAAQALESGKDLLPAYNLGSGEGSSVAEIMHEIATVTGIEFDPIIAPRRPGDPARIVADGHAAARDINWKMRHSLADMVRSAWEARQAQ</sequence>
<dbReference type="SUPFAM" id="SSF51735">
    <property type="entry name" value="NAD(P)-binding Rossmann-fold domains"/>
    <property type="match status" value="1"/>
</dbReference>
<dbReference type="Proteomes" id="UP000293036">
    <property type="component" value="Unassembled WGS sequence"/>
</dbReference>
<comment type="caution">
    <text evidence="13">The sequence shown here is derived from an EMBL/GenBank/DDBJ whole genome shotgun (WGS) entry which is preliminary data.</text>
</comment>
<evidence type="ECO:0000256" key="8">
    <source>
        <dbReference type="ARBA" id="ARBA00023235"/>
    </source>
</evidence>
<dbReference type="InterPro" id="IPR001509">
    <property type="entry name" value="Epimerase_deHydtase"/>
</dbReference>
<dbReference type="Pfam" id="PF01370">
    <property type="entry name" value="Epimerase"/>
    <property type="match status" value="1"/>
</dbReference>
<dbReference type="EMBL" id="SJDT01000003">
    <property type="protein sequence ID" value="TBW22017.1"/>
    <property type="molecule type" value="Genomic_DNA"/>
</dbReference>
<protein>
    <recommendedName>
        <fullName evidence="6">UDP-glucose 4-epimerase</fullName>
        <ecNumber evidence="5">5.1.3.2</ecNumber>
    </recommendedName>
    <alternativeName>
        <fullName evidence="11">Galactowaldenase</fullName>
    </alternativeName>
    <alternativeName>
        <fullName evidence="10">UDP-galactose 4-epimerase</fullName>
    </alternativeName>
</protein>
<evidence type="ECO:0000259" key="12">
    <source>
        <dbReference type="Pfam" id="PF01370"/>
    </source>
</evidence>
<evidence type="ECO:0000256" key="9">
    <source>
        <dbReference type="ARBA" id="ARBA00023277"/>
    </source>
</evidence>
<dbReference type="Gene3D" id="3.40.50.720">
    <property type="entry name" value="NAD(P)-binding Rossmann-like Domain"/>
    <property type="match status" value="1"/>
</dbReference>
<keyword evidence="14" id="KW-1185">Reference proteome</keyword>
<dbReference type="RefSeq" id="WP_131280478.1">
    <property type="nucleotide sequence ID" value="NZ_JBHSLR010000009.1"/>
</dbReference>
<dbReference type="AlphaFoldDB" id="A0A4Q9V044"/>
<evidence type="ECO:0000256" key="2">
    <source>
        <dbReference type="ARBA" id="ARBA00001911"/>
    </source>
</evidence>
<feature type="domain" description="NAD-dependent epimerase/dehydratase" evidence="12">
    <location>
        <begin position="3"/>
        <end position="250"/>
    </location>
</feature>
<dbReference type="InterPro" id="IPR005886">
    <property type="entry name" value="UDP_G4E"/>
</dbReference>
<evidence type="ECO:0000313" key="13">
    <source>
        <dbReference type="EMBL" id="TBW22017.1"/>
    </source>
</evidence>
<dbReference type="Gene3D" id="3.90.25.10">
    <property type="entry name" value="UDP-galactose 4-epimerase, domain 1"/>
    <property type="match status" value="1"/>
</dbReference>
<dbReference type="InterPro" id="IPR036291">
    <property type="entry name" value="NAD(P)-bd_dom_sf"/>
</dbReference>
<dbReference type="PANTHER" id="PTHR43725:SF53">
    <property type="entry name" value="UDP-ARABINOSE 4-EPIMERASE 1"/>
    <property type="match status" value="1"/>
</dbReference>
<name>A0A4Q9V044_9ACTO</name>
<comment type="pathway">
    <text evidence="3">Carbohydrate metabolism; galactose metabolism.</text>
</comment>
<organism evidence="13 14">
    <name type="scientific">Arcanobacterium bovis</name>
    <dbReference type="NCBI Taxonomy" id="2529275"/>
    <lineage>
        <taxon>Bacteria</taxon>
        <taxon>Bacillati</taxon>
        <taxon>Actinomycetota</taxon>
        <taxon>Actinomycetes</taxon>
        <taxon>Actinomycetales</taxon>
        <taxon>Actinomycetaceae</taxon>
        <taxon>Arcanobacterium</taxon>
    </lineage>
</organism>
<dbReference type="PANTHER" id="PTHR43725">
    <property type="entry name" value="UDP-GLUCOSE 4-EPIMERASE"/>
    <property type="match status" value="1"/>
</dbReference>
<proteinExistence type="inferred from homology"/>
<keyword evidence="9" id="KW-0119">Carbohydrate metabolism</keyword>
<evidence type="ECO:0000256" key="1">
    <source>
        <dbReference type="ARBA" id="ARBA00000083"/>
    </source>
</evidence>
<dbReference type="GO" id="GO:0003978">
    <property type="term" value="F:UDP-glucose 4-epimerase activity"/>
    <property type="evidence" value="ECO:0007669"/>
    <property type="project" value="UniProtKB-EC"/>
</dbReference>
<evidence type="ECO:0000256" key="10">
    <source>
        <dbReference type="ARBA" id="ARBA00031367"/>
    </source>
</evidence>
<dbReference type="NCBIfam" id="TIGR01179">
    <property type="entry name" value="galE"/>
    <property type="match status" value="1"/>
</dbReference>
<evidence type="ECO:0000256" key="4">
    <source>
        <dbReference type="ARBA" id="ARBA00007637"/>
    </source>
</evidence>
<gene>
    <name evidence="13" type="primary">galE</name>
    <name evidence="13" type="ORF">EZJ44_04050</name>
</gene>
<comment type="cofactor">
    <cofactor evidence="2">
        <name>NAD(+)</name>
        <dbReference type="ChEBI" id="CHEBI:57540"/>
    </cofactor>
</comment>